<proteinExistence type="predicted"/>
<sequence length="103" mass="12365">MNKPDIDDYMDLFKRYGKDFGAAYLEPEDERFRFLFDQILRLLVQPSDFNLSLPEPFRTTAHRYLAGDEMTVAHMRIVENRHFMLSDLYDYVHLRQTMGGKPW</sequence>
<reference evidence="2" key="1">
    <citation type="submission" date="2008-03" db="EMBL/GenBank/DDBJ databases">
        <title>Complete sequence of chromosome of Beijerinckia indica subsp. indica ATCC 9039.</title>
        <authorList>
            <consortium name="US DOE Joint Genome Institute"/>
            <person name="Copeland A."/>
            <person name="Lucas S."/>
            <person name="Lapidus A."/>
            <person name="Glavina del Rio T."/>
            <person name="Dalin E."/>
            <person name="Tice H."/>
            <person name="Bruce D."/>
            <person name="Goodwin L."/>
            <person name="Pitluck S."/>
            <person name="LaButti K."/>
            <person name="Schmutz J."/>
            <person name="Larimer F."/>
            <person name="Land M."/>
            <person name="Hauser L."/>
            <person name="Kyrpides N."/>
            <person name="Mikhailova N."/>
            <person name="Dunfield P.F."/>
            <person name="Dedysh S.N."/>
            <person name="Liesack W."/>
            <person name="Saw J.H."/>
            <person name="Alam M."/>
            <person name="Chen Y."/>
            <person name="Murrell J.C."/>
            <person name="Richardson P."/>
        </authorList>
    </citation>
    <scope>NUCLEOTIDE SEQUENCE [LARGE SCALE GENOMIC DNA]</scope>
    <source>
        <strain evidence="2">ATCC 9039 / DSM 1715 / NCIMB 8712</strain>
    </source>
</reference>
<dbReference type="KEGG" id="bid:Bind_0492"/>
<gene>
    <name evidence="1" type="ordered locus">Bind_0492</name>
</gene>
<evidence type="ECO:0000313" key="1">
    <source>
        <dbReference type="EMBL" id="ACB94145.1"/>
    </source>
</evidence>
<dbReference type="RefSeq" id="WP_012383503.1">
    <property type="nucleotide sequence ID" value="NC_010581.1"/>
</dbReference>
<dbReference type="HOGENOM" id="CLU_168349_0_0_5"/>
<dbReference type="eggNOG" id="ENOG5032EU8">
    <property type="taxonomic scope" value="Bacteria"/>
</dbReference>
<evidence type="ECO:0000313" key="2">
    <source>
        <dbReference type="Proteomes" id="UP000001695"/>
    </source>
</evidence>
<name>B2IEV4_BEII9</name>
<protein>
    <submittedName>
        <fullName evidence="1">Uncharacterized protein</fullName>
    </submittedName>
</protein>
<dbReference type="AlphaFoldDB" id="B2IEV4"/>
<dbReference type="Proteomes" id="UP000001695">
    <property type="component" value="Chromosome"/>
</dbReference>
<dbReference type="EMBL" id="CP001016">
    <property type="protein sequence ID" value="ACB94145.1"/>
    <property type="molecule type" value="Genomic_DNA"/>
</dbReference>
<organism evidence="1 2">
    <name type="scientific">Beijerinckia indica subsp. indica (strain ATCC 9039 / DSM 1715 / NCIMB 8712)</name>
    <dbReference type="NCBI Taxonomy" id="395963"/>
    <lineage>
        <taxon>Bacteria</taxon>
        <taxon>Pseudomonadati</taxon>
        <taxon>Pseudomonadota</taxon>
        <taxon>Alphaproteobacteria</taxon>
        <taxon>Hyphomicrobiales</taxon>
        <taxon>Beijerinckiaceae</taxon>
        <taxon>Beijerinckia</taxon>
    </lineage>
</organism>
<reference evidence="1 2" key="2">
    <citation type="journal article" date="2010" name="J. Bacteriol.">
        <title>Complete genome sequence of Beijerinckia indica subsp. indica.</title>
        <authorList>
            <person name="Tamas I."/>
            <person name="Dedysh S.N."/>
            <person name="Liesack W."/>
            <person name="Stott M.B."/>
            <person name="Alam M."/>
            <person name="Murrell J.C."/>
            <person name="Dunfield P.F."/>
        </authorList>
    </citation>
    <scope>NUCLEOTIDE SEQUENCE [LARGE SCALE GENOMIC DNA]</scope>
    <source>
        <strain evidence="2">ATCC 9039 / DSM 1715 / NCIMB 8712</strain>
    </source>
</reference>
<keyword evidence="2" id="KW-1185">Reference proteome</keyword>
<accession>B2IEV4</accession>